<evidence type="ECO:0000256" key="4">
    <source>
        <dbReference type="ARBA" id="ARBA00022741"/>
    </source>
</evidence>
<evidence type="ECO:0000256" key="5">
    <source>
        <dbReference type="ARBA" id="ARBA00022801"/>
    </source>
</evidence>
<dbReference type="InterPro" id="IPR030387">
    <property type="entry name" value="G_Bms1/Tsr1_dom"/>
</dbReference>
<feature type="compositionally biased region" description="Polar residues" evidence="11">
    <location>
        <begin position="587"/>
        <end position="597"/>
    </location>
</feature>
<sequence length="1303" mass="147557">MGADGEEGFSGHKPHRKPQKGRKSEKKGGKDRKDESLDPKRRNPKAFAINSVVRAERKFRRAQDHETKKERVPLVDRSPVQAPPFVVAVVGPPKVGKTTLLTNLIRNYTRQNLTEVKGPVTIVTGKKRRLTFIECNNDIHSMIDVAKVADLTLLLVDASFGFEMEVFEFLNICQVHGFPQIMGVLTHLDQFRNKKKLKKTKKTLKHRFWTEVYPGAKLFYLSGYFPITNTYPKNEVHNLARFISVMKFRPTVWRLEHSYIVADRMEDLTSGEVVRQDAKADRRISLYGWVHGTFLKETVSVHIPGLGDFTPDAITALPDPCPLPMKERVLRRSLNEKEKVIYAPFSGVGGIVYDQDAVYIDLGGSHSHKRHVRDEECGVGASGGGNSFVEELRDLKTTLDEKMGSAGLKFFSESEAITGAQLEIEGADEEVGDDHEEDMKQQTSENEDEEDGDKQKKFTPVVATDGRIRRKVVFEDDDDDDVTNVISKEIASLKRTQEQNAKDNKTQRQPFGDWGDNNENDDEKDDDDDDDEMAEESESDDEDVKVFVTSENKKSAAQKQQQPMRKQEFAADESISSLVSKIKSKLNDGSNKSSASKENGIAEKAKNKVTGGMATELQVEFDDDEDDDSENDGASDDALSLPSDDDEDDEEEEMSMDEDEEEELSVPSRKGARVAGSVGKSLSKEKAQRYSLAEEAFYSRFQNRSIQKMIYDDADDYLNVSSRADFDQANCILRVDVDNNAYSQNRDENDEEGEGSDPMKDLFIGGDYAETAQNLLDHDGEASDEEDVFGDFEELDDKLTKSVGGEKKNEETHAKQKGGPENEENAAKTREEMKKKLKEKFDMDYDDGGEKDDKAFYRDWKAQVEEQTKINRTFFGDVEDVKLLQDLQGLPPGTYVRIELSKVPSEFVTNFEPQRCCPLIVGSLDSPNQEALAVVQARVKKHRWHPKILKTRDPIIMSIGWRRFQTIALYSVQDHNMRNRLIKYTPDHLHCIANFYGPMTPQGTGILGLAPSSFSGFRITLTGTILDMDKSSELVKKLKLVGTPSKIFKKSAFIEGMFSSQLEVAKFVGAKIKTVSGIRGVIKKELRTPLGSFRATFEDKIVESDIVFCRTWARVEVSKFFLNLPTLIISQPRVMKTVGELKREKQLQIEPNPDHLYTPVQRQEKHFRALKVPKSLQNKLPYKEKPKLGAKLIEQKRIAVIKDPQEREMSKFIKTLKTRMSEKEGKEKAEKAKRAAEREKVVKKLEERHSRREKELRKKVFRTLGQMSKKEEQNASSRGGGASRGRGGRGGRGGRRPHKHQRN</sequence>
<feature type="region of interest" description="Disordered" evidence="11">
    <location>
        <begin position="1"/>
        <end position="50"/>
    </location>
</feature>
<dbReference type="Pfam" id="PF04950">
    <property type="entry name" value="RIBIOP_C"/>
    <property type="match status" value="1"/>
</dbReference>
<keyword evidence="2" id="KW-0690">Ribosome biogenesis</keyword>
<dbReference type="InterPro" id="IPR039761">
    <property type="entry name" value="Bms1/Tsr1"/>
</dbReference>
<dbReference type="Pfam" id="PF22298">
    <property type="entry name" value="Tsr1_G-like"/>
    <property type="match status" value="1"/>
</dbReference>
<feature type="region of interest" description="Disordered" evidence="11">
    <location>
        <begin position="800"/>
        <end position="831"/>
    </location>
</feature>
<feature type="compositionally biased region" description="Basic residues" evidence="11">
    <location>
        <begin position="12"/>
        <end position="25"/>
    </location>
</feature>
<dbReference type="GO" id="GO:0000462">
    <property type="term" value="P:maturation of SSU-rRNA from tricistronic rRNA transcript (SSU-rRNA, 5.8S rRNA, LSU-rRNA)"/>
    <property type="evidence" value="ECO:0007669"/>
    <property type="project" value="TreeGrafter"/>
</dbReference>
<dbReference type="PROSITE" id="PS51714">
    <property type="entry name" value="G_BMS1"/>
    <property type="match status" value="1"/>
</dbReference>
<dbReference type="GO" id="GO:0000479">
    <property type="term" value="P:endonucleolytic cleavage of tricistronic rRNA transcript (SSU-rRNA, 5.8S rRNA, LSU-rRNA)"/>
    <property type="evidence" value="ECO:0007669"/>
    <property type="project" value="TreeGrafter"/>
</dbReference>
<keyword evidence="14" id="KW-1185">Reference proteome</keyword>
<name>A0A226DB48_FOLCA</name>
<dbReference type="InterPro" id="IPR027417">
    <property type="entry name" value="P-loop_NTPase"/>
</dbReference>
<dbReference type="SMART" id="SM00785">
    <property type="entry name" value="AARP2CN"/>
    <property type="match status" value="1"/>
</dbReference>
<dbReference type="PANTHER" id="PTHR12858">
    <property type="entry name" value="RIBOSOME BIOGENESIS PROTEIN"/>
    <property type="match status" value="1"/>
</dbReference>
<feature type="compositionally biased region" description="Basic and acidic residues" evidence="11">
    <location>
        <begin position="26"/>
        <end position="41"/>
    </location>
</feature>
<evidence type="ECO:0000256" key="7">
    <source>
        <dbReference type="ARBA" id="ARBA00023134"/>
    </source>
</evidence>
<keyword evidence="5" id="KW-0378">Hydrolase</keyword>
<dbReference type="OMA" id="KLHVPMV"/>
<dbReference type="GO" id="GO:0032040">
    <property type="term" value="C:small-subunit processome"/>
    <property type="evidence" value="ECO:0007669"/>
    <property type="project" value="UniProtKB-ARBA"/>
</dbReference>
<dbReference type="SMART" id="SM01362">
    <property type="entry name" value="DUF663"/>
    <property type="match status" value="1"/>
</dbReference>
<keyword evidence="3" id="KW-0597">Phosphoprotein</keyword>
<comment type="similarity">
    <text evidence="10">Belongs to the TRAFAC class translation factor GTPase superfamily. Bms1-like GTPase family. BMS1 subfamily.</text>
</comment>
<feature type="compositionally biased region" description="Polar residues" evidence="11">
    <location>
        <begin position="555"/>
        <end position="564"/>
    </location>
</feature>
<protein>
    <submittedName>
        <fullName evidence="13">Ribosome biogenesis protein BMS1</fullName>
    </submittedName>
</protein>
<evidence type="ECO:0000256" key="10">
    <source>
        <dbReference type="ARBA" id="ARBA00061391"/>
    </source>
</evidence>
<dbReference type="GO" id="GO:0005524">
    <property type="term" value="F:ATP binding"/>
    <property type="evidence" value="ECO:0007669"/>
    <property type="project" value="UniProtKB-KW"/>
</dbReference>
<proteinExistence type="inferred from homology"/>
<dbReference type="GO" id="GO:0034511">
    <property type="term" value="F:U3 snoRNA binding"/>
    <property type="evidence" value="ECO:0007669"/>
    <property type="project" value="TreeGrafter"/>
</dbReference>
<evidence type="ECO:0000256" key="2">
    <source>
        <dbReference type="ARBA" id="ARBA00022517"/>
    </source>
</evidence>
<dbReference type="GO" id="GO:0005525">
    <property type="term" value="F:GTP binding"/>
    <property type="evidence" value="ECO:0007669"/>
    <property type="project" value="UniProtKB-KW"/>
</dbReference>
<feature type="compositionally biased region" description="Acidic residues" evidence="11">
    <location>
        <begin position="619"/>
        <end position="635"/>
    </location>
</feature>
<feature type="compositionally biased region" description="Basic and acidic residues" evidence="11">
    <location>
        <begin position="1219"/>
        <end position="1258"/>
    </location>
</feature>
<dbReference type="GO" id="GO:0003924">
    <property type="term" value="F:GTPase activity"/>
    <property type="evidence" value="ECO:0007669"/>
    <property type="project" value="TreeGrafter"/>
</dbReference>
<feature type="domain" description="Bms1-type G" evidence="12">
    <location>
        <begin position="83"/>
        <end position="249"/>
    </location>
</feature>
<feature type="region of interest" description="Disordered" evidence="11">
    <location>
        <begin position="1219"/>
        <end position="1303"/>
    </location>
</feature>
<keyword evidence="4" id="KW-0547">Nucleotide-binding</keyword>
<evidence type="ECO:0000256" key="9">
    <source>
        <dbReference type="ARBA" id="ARBA00049117"/>
    </source>
</evidence>
<comment type="catalytic activity">
    <reaction evidence="9">
        <text>GTP + H2O = GDP + phosphate + H(+)</text>
        <dbReference type="Rhea" id="RHEA:19669"/>
        <dbReference type="ChEBI" id="CHEBI:15377"/>
        <dbReference type="ChEBI" id="CHEBI:15378"/>
        <dbReference type="ChEBI" id="CHEBI:37565"/>
        <dbReference type="ChEBI" id="CHEBI:43474"/>
        <dbReference type="ChEBI" id="CHEBI:58189"/>
    </reaction>
    <physiologicalReaction direction="left-to-right" evidence="9">
        <dbReference type="Rhea" id="RHEA:19670"/>
    </physiologicalReaction>
</comment>
<keyword evidence="7" id="KW-0342">GTP-binding</keyword>
<evidence type="ECO:0000313" key="13">
    <source>
        <dbReference type="EMBL" id="OXA42765.1"/>
    </source>
</evidence>
<dbReference type="STRING" id="158441.A0A226DB48"/>
<organism evidence="13 14">
    <name type="scientific">Folsomia candida</name>
    <name type="common">Springtail</name>
    <dbReference type="NCBI Taxonomy" id="158441"/>
    <lineage>
        <taxon>Eukaryota</taxon>
        <taxon>Metazoa</taxon>
        <taxon>Ecdysozoa</taxon>
        <taxon>Arthropoda</taxon>
        <taxon>Hexapoda</taxon>
        <taxon>Collembola</taxon>
        <taxon>Entomobryomorpha</taxon>
        <taxon>Isotomoidea</taxon>
        <taxon>Isotomidae</taxon>
        <taxon>Proisotominae</taxon>
        <taxon>Folsomia</taxon>
    </lineage>
</organism>
<keyword evidence="6" id="KW-0067">ATP-binding</keyword>
<dbReference type="InterPro" id="IPR007034">
    <property type="entry name" value="BMS1_TSR1_C"/>
</dbReference>
<dbReference type="Proteomes" id="UP000198287">
    <property type="component" value="Unassembled WGS sequence"/>
</dbReference>
<dbReference type="InterPro" id="IPR012948">
    <property type="entry name" value="AARP2CN"/>
</dbReference>
<evidence type="ECO:0000256" key="11">
    <source>
        <dbReference type="SAM" id="MobiDB-lite"/>
    </source>
</evidence>
<keyword evidence="8" id="KW-0539">Nucleus</keyword>
<comment type="subcellular location">
    <subcellularLocation>
        <location evidence="1">Nucleus</location>
        <location evidence="1">Nucleolus</location>
    </subcellularLocation>
</comment>
<dbReference type="PANTHER" id="PTHR12858:SF2">
    <property type="entry name" value="RIBOSOME BIOGENESIS PROTEIN BMS1 HOMOLOG"/>
    <property type="match status" value="1"/>
</dbReference>
<accession>A0A226DB48</accession>
<dbReference type="FunFam" id="3.40.50.300:FF:000105">
    <property type="entry name" value="BMS1 ribosome biogenesis factor"/>
    <property type="match status" value="1"/>
</dbReference>
<feature type="compositionally biased region" description="Acidic residues" evidence="11">
    <location>
        <begin position="643"/>
        <end position="664"/>
    </location>
</feature>
<dbReference type="GO" id="GO:0005654">
    <property type="term" value="C:nucleoplasm"/>
    <property type="evidence" value="ECO:0007669"/>
    <property type="project" value="UniProtKB-ARBA"/>
</dbReference>
<feature type="compositionally biased region" description="Basic and acidic residues" evidence="11">
    <location>
        <begin position="491"/>
        <end position="506"/>
    </location>
</feature>
<dbReference type="InterPro" id="IPR037875">
    <property type="entry name" value="Bms1_N"/>
</dbReference>
<dbReference type="EMBL" id="LNIX01000025">
    <property type="protein sequence ID" value="OXA42765.1"/>
    <property type="molecule type" value="Genomic_DNA"/>
</dbReference>
<evidence type="ECO:0000256" key="6">
    <source>
        <dbReference type="ARBA" id="ARBA00022840"/>
    </source>
</evidence>
<dbReference type="GO" id="GO:0030686">
    <property type="term" value="C:90S preribosome"/>
    <property type="evidence" value="ECO:0007669"/>
    <property type="project" value="TreeGrafter"/>
</dbReference>
<evidence type="ECO:0000256" key="8">
    <source>
        <dbReference type="ARBA" id="ARBA00023242"/>
    </source>
</evidence>
<dbReference type="CDD" id="cd01882">
    <property type="entry name" value="BMS1"/>
    <property type="match status" value="1"/>
</dbReference>
<dbReference type="Gene3D" id="3.40.50.300">
    <property type="entry name" value="P-loop containing nucleotide triphosphate hydrolases"/>
    <property type="match status" value="1"/>
</dbReference>
<comment type="caution">
    <text evidence="13">The sequence shown here is derived from an EMBL/GenBank/DDBJ whole genome shotgun (WGS) entry which is preliminary data.</text>
</comment>
<gene>
    <name evidence="13" type="ORF">Fcan01_22601</name>
</gene>
<evidence type="ECO:0000259" key="12">
    <source>
        <dbReference type="PROSITE" id="PS51714"/>
    </source>
</evidence>
<dbReference type="SUPFAM" id="SSF52540">
    <property type="entry name" value="P-loop containing nucleoside triphosphate hydrolases"/>
    <property type="match status" value="1"/>
</dbReference>
<reference evidence="13 14" key="1">
    <citation type="submission" date="2015-12" db="EMBL/GenBank/DDBJ databases">
        <title>The genome of Folsomia candida.</title>
        <authorList>
            <person name="Faddeeva A."/>
            <person name="Derks M.F."/>
            <person name="Anvar Y."/>
            <person name="Smit S."/>
            <person name="Van Straalen N."/>
            <person name="Roelofs D."/>
        </authorList>
    </citation>
    <scope>NUCLEOTIDE SEQUENCE [LARGE SCALE GENOMIC DNA]</scope>
    <source>
        <strain evidence="13 14">VU population</strain>
        <tissue evidence="13">Whole body</tissue>
    </source>
</reference>
<feature type="compositionally biased region" description="Basic residues" evidence="11">
    <location>
        <begin position="1286"/>
        <end position="1303"/>
    </location>
</feature>
<feature type="region of interest" description="Disordered" evidence="11">
    <location>
        <begin position="428"/>
        <end position="461"/>
    </location>
</feature>
<evidence type="ECO:0000256" key="1">
    <source>
        <dbReference type="ARBA" id="ARBA00004604"/>
    </source>
</evidence>
<feature type="compositionally biased region" description="Acidic residues" evidence="11">
    <location>
        <begin position="516"/>
        <end position="543"/>
    </location>
</feature>
<feature type="region of interest" description="Disordered" evidence="11">
    <location>
        <begin position="491"/>
        <end position="689"/>
    </location>
</feature>
<evidence type="ECO:0000256" key="3">
    <source>
        <dbReference type="ARBA" id="ARBA00022553"/>
    </source>
</evidence>
<dbReference type="Pfam" id="PF08142">
    <property type="entry name" value="AARP2CN"/>
    <property type="match status" value="1"/>
</dbReference>
<evidence type="ECO:0000313" key="14">
    <source>
        <dbReference type="Proteomes" id="UP000198287"/>
    </source>
</evidence>
<dbReference type="OrthoDB" id="10260897at2759"/>